<dbReference type="EMBL" id="CM042011">
    <property type="protein sequence ID" value="KAI3764913.1"/>
    <property type="molecule type" value="Genomic_DNA"/>
</dbReference>
<protein>
    <submittedName>
        <fullName evidence="1">Uncharacterized protein</fullName>
    </submittedName>
</protein>
<proteinExistence type="predicted"/>
<evidence type="ECO:0000313" key="2">
    <source>
        <dbReference type="Proteomes" id="UP001055811"/>
    </source>
</evidence>
<comment type="caution">
    <text evidence="1">The sequence shown here is derived from an EMBL/GenBank/DDBJ whole genome shotgun (WGS) entry which is preliminary data.</text>
</comment>
<sequence length="372" mass="41236">MALLPAKALILSALLVFWMRVSQVTSLNLSDANISEMHDLWMARHGRVYNDNAEKEMRRNIFKENVEFIESFNSLKNRSYKLGINKFADQTNDEFKASLNGHKLSHDRKSPHTTLFEYENVTTAPDSMDWRTRGAVTNVKDQGVCGSCWAFSAVAAMEGVIQLRTGKLFSLSEQELVDCNRDYDSEGCMGGNKEDAFKFVVTNKGINTENSYPYRGVDESCNSTREAVGVAHITGYEVLPANDEDALLNAVSKQPVAVSIDASSTAFQLYSDGVFTGDCGTDLNHDLIVVGYGTNDDGIKYWLVKNSWGLYWGDGGYIMIQRDVEDKEGLCGIAMETSIPTLKSGAGSNLRPSILFLILLVSFVNSFVPFQL</sequence>
<reference evidence="1 2" key="2">
    <citation type="journal article" date="2022" name="Mol. Ecol. Resour.">
        <title>The genomes of chicory, endive, great burdock and yacon provide insights into Asteraceae paleo-polyploidization history and plant inulin production.</title>
        <authorList>
            <person name="Fan W."/>
            <person name="Wang S."/>
            <person name="Wang H."/>
            <person name="Wang A."/>
            <person name="Jiang F."/>
            <person name="Liu H."/>
            <person name="Zhao H."/>
            <person name="Xu D."/>
            <person name="Zhang Y."/>
        </authorList>
    </citation>
    <scope>NUCLEOTIDE SEQUENCE [LARGE SCALE GENOMIC DNA]</scope>
    <source>
        <strain evidence="2">cv. Punajuju</strain>
        <tissue evidence="1">Leaves</tissue>
    </source>
</reference>
<dbReference type="Proteomes" id="UP001055811">
    <property type="component" value="Linkage Group LG03"/>
</dbReference>
<name>A0ACB9F2A2_CICIN</name>
<accession>A0ACB9F2A2</accession>
<gene>
    <name evidence="1" type="ORF">L2E82_14930</name>
</gene>
<evidence type="ECO:0000313" key="1">
    <source>
        <dbReference type="EMBL" id="KAI3764913.1"/>
    </source>
</evidence>
<organism evidence="1 2">
    <name type="scientific">Cichorium intybus</name>
    <name type="common">Chicory</name>
    <dbReference type="NCBI Taxonomy" id="13427"/>
    <lineage>
        <taxon>Eukaryota</taxon>
        <taxon>Viridiplantae</taxon>
        <taxon>Streptophyta</taxon>
        <taxon>Embryophyta</taxon>
        <taxon>Tracheophyta</taxon>
        <taxon>Spermatophyta</taxon>
        <taxon>Magnoliopsida</taxon>
        <taxon>eudicotyledons</taxon>
        <taxon>Gunneridae</taxon>
        <taxon>Pentapetalae</taxon>
        <taxon>asterids</taxon>
        <taxon>campanulids</taxon>
        <taxon>Asterales</taxon>
        <taxon>Asteraceae</taxon>
        <taxon>Cichorioideae</taxon>
        <taxon>Cichorieae</taxon>
        <taxon>Cichoriinae</taxon>
        <taxon>Cichorium</taxon>
    </lineage>
</organism>
<keyword evidence="2" id="KW-1185">Reference proteome</keyword>
<reference evidence="2" key="1">
    <citation type="journal article" date="2022" name="Mol. Ecol. Resour.">
        <title>The genomes of chicory, endive, great burdock and yacon provide insights into Asteraceae palaeo-polyploidization history and plant inulin production.</title>
        <authorList>
            <person name="Fan W."/>
            <person name="Wang S."/>
            <person name="Wang H."/>
            <person name="Wang A."/>
            <person name="Jiang F."/>
            <person name="Liu H."/>
            <person name="Zhao H."/>
            <person name="Xu D."/>
            <person name="Zhang Y."/>
        </authorList>
    </citation>
    <scope>NUCLEOTIDE SEQUENCE [LARGE SCALE GENOMIC DNA]</scope>
    <source>
        <strain evidence="2">cv. Punajuju</strain>
    </source>
</reference>